<dbReference type="Proteomes" id="UP000050934">
    <property type="component" value="Unassembled WGS sequence"/>
</dbReference>
<dbReference type="AlphaFoldDB" id="A0A0R2I1H4"/>
<comment type="caution">
    <text evidence="8">The sequence shown here is derived from an EMBL/GenBank/DDBJ whole genome shotgun (WGS) entry which is preliminary data.</text>
</comment>
<dbReference type="PANTHER" id="PTHR30429:SF0">
    <property type="entry name" value="METHIONINE-BINDING LIPOPROTEIN METQ"/>
    <property type="match status" value="1"/>
</dbReference>
<name>A0A0R2I1H4_9LACO</name>
<reference evidence="8 9" key="1">
    <citation type="journal article" date="2015" name="Genome Announc.">
        <title>Expanding the biotechnology potential of lactobacilli through comparative genomics of 213 strains and associated genera.</title>
        <authorList>
            <person name="Sun Z."/>
            <person name="Harris H.M."/>
            <person name="McCann A."/>
            <person name="Guo C."/>
            <person name="Argimon S."/>
            <person name="Zhang W."/>
            <person name="Yang X."/>
            <person name="Jeffery I.B."/>
            <person name="Cooney J.C."/>
            <person name="Kagawa T.F."/>
            <person name="Liu W."/>
            <person name="Song Y."/>
            <person name="Salvetti E."/>
            <person name="Wrobel A."/>
            <person name="Rasinkangas P."/>
            <person name="Parkhill J."/>
            <person name="Rea M.C."/>
            <person name="O'Sullivan O."/>
            <person name="Ritari J."/>
            <person name="Douillard F.P."/>
            <person name="Paul Ross R."/>
            <person name="Yang R."/>
            <person name="Briner A.E."/>
            <person name="Felis G.E."/>
            <person name="de Vos W.M."/>
            <person name="Barrangou R."/>
            <person name="Klaenhammer T.R."/>
            <person name="Caufield P.W."/>
            <person name="Cui Y."/>
            <person name="Zhang H."/>
            <person name="O'Toole P.W."/>
        </authorList>
    </citation>
    <scope>NUCLEOTIDE SEQUENCE [LARGE SCALE GENOMIC DNA]</scope>
    <source>
        <strain evidence="8 9">DSM 17896</strain>
    </source>
</reference>
<evidence type="ECO:0000256" key="1">
    <source>
        <dbReference type="ARBA" id="ARBA00004635"/>
    </source>
</evidence>
<keyword evidence="7" id="KW-0812">Transmembrane</keyword>
<gene>
    <name evidence="8" type="ORF">IV45_GL001057</name>
</gene>
<dbReference type="STRING" id="396268.IV45_GL001057"/>
<keyword evidence="9" id="KW-1185">Reference proteome</keyword>
<dbReference type="PANTHER" id="PTHR30429">
    <property type="entry name" value="D-METHIONINE-BINDING LIPOPROTEIN METQ"/>
    <property type="match status" value="1"/>
</dbReference>
<keyword evidence="3 7" id="KW-0472">Membrane</keyword>
<evidence type="ECO:0000256" key="7">
    <source>
        <dbReference type="SAM" id="Phobius"/>
    </source>
</evidence>
<evidence type="ECO:0000256" key="4">
    <source>
        <dbReference type="ARBA" id="ARBA00023139"/>
    </source>
</evidence>
<keyword evidence="4" id="KW-0564">Palmitate</keyword>
<keyword evidence="2" id="KW-0732">Signal</keyword>
<evidence type="ECO:0000256" key="3">
    <source>
        <dbReference type="ARBA" id="ARBA00023136"/>
    </source>
</evidence>
<evidence type="ECO:0000313" key="9">
    <source>
        <dbReference type="Proteomes" id="UP000050934"/>
    </source>
</evidence>
<keyword evidence="7" id="KW-1133">Transmembrane helix</keyword>
<evidence type="ECO:0000256" key="5">
    <source>
        <dbReference type="ARBA" id="ARBA00023288"/>
    </source>
</evidence>
<dbReference type="Pfam" id="PF03180">
    <property type="entry name" value="Lipoprotein_9"/>
    <property type="match status" value="1"/>
</dbReference>
<comment type="subcellular location">
    <subcellularLocation>
        <location evidence="1">Membrane</location>
        <topology evidence="1">Lipid-anchor</topology>
    </subcellularLocation>
</comment>
<evidence type="ECO:0000313" key="8">
    <source>
        <dbReference type="EMBL" id="KRN58606.1"/>
    </source>
</evidence>
<keyword evidence="5 6" id="KW-0449">Lipoprotein</keyword>
<proteinExistence type="inferred from homology"/>
<dbReference type="EMBL" id="JQBW01000010">
    <property type="protein sequence ID" value="KRN58606.1"/>
    <property type="molecule type" value="Genomic_DNA"/>
</dbReference>
<dbReference type="SUPFAM" id="SSF53850">
    <property type="entry name" value="Periplasmic binding protein-like II"/>
    <property type="match status" value="1"/>
</dbReference>
<protein>
    <recommendedName>
        <fullName evidence="6">Lipoprotein</fullName>
    </recommendedName>
</protein>
<evidence type="ECO:0000256" key="6">
    <source>
        <dbReference type="PIRNR" id="PIRNR002854"/>
    </source>
</evidence>
<organism evidence="8 9">
    <name type="scientific">Limosilactobacillus secaliphilus</name>
    <dbReference type="NCBI Taxonomy" id="396268"/>
    <lineage>
        <taxon>Bacteria</taxon>
        <taxon>Bacillati</taxon>
        <taxon>Bacillota</taxon>
        <taxon>Bacilli</taxon>
        <taxon>Lactobacillales</taxon>
        <taxon>Lactobacillaceae</taxon>
        <taxon>Limosilactobacillus</taxon>
    </lineage>
</organism>
<dbReference type="PIRSF" id="PIRSF002854">
    <property type="entry name" value="MetQ"/>
    <property type="match status" value="1"/>
</dbReference>
<evidence type="ECO:0000256" key="2">
    <source>
        <dbReference type="ARBA" id="ARBA00022729"/>
    </source>
</evidence>
<accession>A0A0R2I1H4</accession>
<feature type="transmembrane region" description="Helical" evidence="7">
    <location>
        <begin position="12"/>
        <end position="30"/>
    </location>
</feature>
<dbReference type="InterPro" id="IPR004872">
    <property type="entry name" value="Lipoprotein_NlpA"/>
</dbReference>
<sequence>MFMRKRRRNLIIWLVIAAVVIIGGIVGFAHHRSQQAKTVTVGVVALSNDDEKIWNQVEKTAKDKYGVTIKLKNFTDYNQPNKALKNGDVDLNAFQHQAFLDAWNKANHGNLVSIGKTIIAPIRLYSKKYHNIKDLPDGATIAVPNDASNESRALYVLKNAGLITFKKGTGKLATVADIDKNPHNLKIKELSADQCARALNDVDAAVVNNTYAVPAKLTKKQVIYTEPVNKDSEQWINIIVANKKDKNKQAYKDVVKAYQTTQVKKLYQKYYGDTQRTAWDLNLK</sequence>
<dbReference type="GO" id="GO:0016020">
    <property type="term" value="C:membrane"/>
    <property type="evidence" value="ECO:0007669"/>
    <property type="project" value="UniProtKB-SubCell"/>
</dbReference>
<dbReference type="PATRIC" id="fig|396268.3.peg.1069"/>
<comment type="similarity">
    <text evidence="6">Belongs to the nlpA lipoprotein family.</text>
</comment>
<dbReference type="Gene3D" id="3.40.190.10">
    <property type="entry name" value="Periplasmic binding protein-like II"/>
    <property type="match status" value="2"/>
</dbReference>